<organism evidence="1 2">
    <name type="scientific">Bacillus phage SP-15</name>
    <dbReference type="NCBI Taxonomy" id="1792032"/>
    <lineage>
        <taxon>Viruses</taxon>
        <taxon>Duplodnaviria</taxon>
        <taxon>Heunggongvirae</taxon>
        <taxon>Uroviricota</taxon>
        <taxon>Caudoviricetes</taxon>
        <taxon>Thornevirus</taxon>
        <taxon>Thornevirus SP15</taxon>
    </lineage>
</organism>
<evidence type="ECO:0000313" key="1">
    <source>
        <dbReference type="EMBL" id="AMM44937.1"/>
    </source>
</evidence>
<accession>A0A127AWH7</accession>
<dbReference type="KEGG" id="vg:29125306"/>
<reference evidence="1 2" key="1">
    <citation type="submission" date="2015-08" db="EMBL/GenBank/DDBJ databases">
        <authorList>
            <person name="Babu N.S."/>
            <person name="Beckwith C.J."/>
            <person name="Beseler K.G."/>
            <person name="Brison A."/>
            <person name="Carone J.V."/>
            <person name="Caskin T.P."/>
            <person name="Diamond M."/>
            <person name="Durham M.E."/>
            <person name="Foxe J.M."/>
            <person name="Go M."/>
            <person name="Henderson B.A."/>
            <person name="Jones I.B."/>
            <person name="McGettigan J.A."/>
            <person name="Micheletti S.J."/>
            <person name="Nasrallah M.E."/>
            <person name="Ortiz D."/>
            <person name="Piller C.R."/>
            <person name="Privatt S.R."/>
            <person name="Schneider S.L."/>
            <person name="Sharp S."/>
            <person name="Smith T.C."/>
            <person name="Stanton J.D."/>
            <person name="Ullery H.E."/>
            <person name="Wilson R.J."/>
            <person name="Serrano M.G."/>
            <person name="Buck G."/>
            <person name="Lee V."/>
            <person name="Wang Y."/>
            <person name="Carvalho R."/>
            <person name="Voegtly L."/>
            <person name="Shi R."/>
            <person name="Duckworth R."/>
            <person name="Johnson A."/>
            <person name="Loviza R."/>
            <person name="Walstead R."/>
            <person name="Shah Z."/>
            <person name="Kiflezghi M."/>
            <person name="Wade K."/>
            <person name="Ball S.L."/>
            <person name="Bradley K.W."/>
            <person name="Asai D.J."/>
            <person name="Bowman C.A."/>
            <person name="Russell D.A."/>
            <person name="Pope W.H."/>
            <person name="Jacobs-Sera D."/>
            <person name="Hendrix R.W."/>
            <person name="Hatfull G.F."/>
        </authorList>
    </citation>
    <scope>NUCLEOTIDE SEQUENCE [LARGE SCALE GENOMIC DNA]</scope>
</reference>
<keyword evidence="2" id="KW-1185">Reference proteome</keyword>
<dbReference type="Proteomes" id="UP000203261">
    <property type="component" value="Segment"/>
</dbReference>
<sequence length="225" mass="26417">MAGVYELEAKVKAIYNKDPDNPDPDLYLAIRNLAEKILVVKHIAGNREEVESISHNLAADLYMSIASGKLRVSSWTKYVWLRLYKYRELYLKEKGKQFFKAKDWAQVDTLKNLHSGSKHYFNSMADIEYEDLIDRIPQVFKEKYEEFSRYTPQHCDYENILLSVVLTIVRGDLTLYNVPSHSSGYVRMMSRVIIQECYKYIKKYSGGDNTKVHEFTSYFEVVYND</sequence>
<evidence type="ECO:0000313" key="2">
    <source>
        <dbReference type="Proteomes" id="UP000203261"/>
    </source>
</evidence>
<dbReference type="GeneID" id="29125306"/>
<gene>
    <name evidence="1" type="ORF">SP15_139</name>
</gene>
<name>A0A127AWH7_9CAUD</name>
<dbReference type="RefSeq" id="YP_009302526.1">
    <property type="nucleotide sequence ID" value="NC_031245.1"/>
</dbReference>
<dbReference type="EMBL" id="KT624200">
    <property type="protein sequence ID" value="AMM44937.1"/>
    <property type="molecule type" value="Genomic_DNA"/>
</dbReference>
<protein>
    <submittedName>
        <fullName evidence="1">Uncharacterized protein</fullName>
    </submittedName>
</protein>
<proteinExistence type="predicted"/>